<dbReference type="Proteomes" id="UP000638014">
    <property type="component" value="Unassembled WGS sequence"/>
</dbReference>
<dbReference type="InterPro" id="IPR005346">
    <property type="entry name" value="RnfH"/>
</dbReference>
<dbReference type="InterPro" id="IPR037021">
    <property type="entry name" value="RnfH_sf"/>
</dbReference>
<dbReference type="PANTHER" id="PTHR37483">
    <property type="entry name" value="UPF0125 PROTEIN RATB"/>
    <property type="match status" value="1"/>
</dbReference>
<dbReference type="Gene3D" id="3.10.20.280">
    <property type="entry name" value="RnfH-like"/>
    <property type="match status" value="1"/>
</dbReference>
<accession>A0A8J6UFX1</accession>
<comment type="caution">
    <text evidence="4">The sequence shown here is derived from an EMBL/GenBank/DDBJ whole genome shotgun (WGS) entry which is preliminary data.</text>
</comment>
<dbReference type="InterPro" id="IPR016155">
    <property type="entry name" value="Mopterin_synth/thiamin_S_b"/>
</dbReference>
<name>A0A8J6UFX1_9GAMM</name>
<dbReference type="PANTHER" id="PTHR37483:SF1">
    <property type="entry name" value="UPF0125 PROTEIN RATB"/>
    <property type="match status" value="1"/>
</dbReference>
<dbReference type="AlphaFoldDB" id="A0A8J6UFX1"/>
<organism evidence="4 5">
    <name type="scientific">Neiella litorisoli</name>
    <dbReference type="NCBI Taxonomy" id="2771431"/>
    <lineage>
        <taxon>Bacteria</taxon>
        <taxon>Pseudomonadati</taxon>
        <taxon>Pseudomonadota</taxon>
        <taxon>Gammaproteobacteria</taxon>
        <taxon>Alteromonadales</taxon>
        <taxon>Echinimonadaceae</taxon>
        <taxon>Neiella</taxon>
    </lineage>
</organism>
<evidence type="ECO:0000313" key="5">
    <source>
        <dbReference type="Proteomes" id="UP000638014"/>
    </source>
</evidence>
<protein>
    <recommendedName>
        <fullName evidence="2">UPF0125 protein IC617_07425</fullName>
    </recommendedName>
</protein>
<feature type="compositionally biased region" description="Basic and acidic residues" evidence="3">
    <location>
        <begin position="93"/>
        <end position="104"/>
    </location>
</feature>
<dbReference type="HAMAP" id="MF_00460">
    <property type="entry name" value="UPF0125_RnfH"/>
    <property type="match status" value="1"/>
</dbReference>
<dbReference type="SUPFAM" id="SSF54285">
    <property type="entry name" value="MoaD/ThiS"/>
    <property type="match status" value="1"/>
</dbReference>
<keyword evidence="5" id="KW-1185">Reference proteome</keyword>
<evidence type="ECO:0000256" key="1">
    <source>
        <dbReference type="ARBA" id="ARBA00010645"/>
    </source>
</evidence>
<dbReference type="NCBIfam" id="NF002490">
    <property type="entry name" value="PRK01777.1"/>
    <property type="match status" value="1"/>
</dbReference>
<dbReference type="EMBL" id="JACXAF010000008">
    <property type="protein sequence ID" value="MBD1389251.1"/>
    <property type="molecule type" value="Genomic_DNA"/>
</dbReference>
<dbReference type="Pfam" id="PF03658">
    <property type="entry name" value="Ub-RnfH"/>
    <property type="match status" value="1"/>
</dbReference>
<evidence type="ECO:0000256" key="3">
    <source>
        <dbReference type="SAM" id="MobiDB-lite"/>
    </source>
</evidence>
<comment type="similarity">
    <text evidence="1 2">Belongs to the UPF0125 (RnfH) family.</text>
</comment>
<evidence type="ECO:0000256" key="2">
    <source>
        <dbReference type="HAMAP-Rule" id="MF_00460"/>
    </source>
</evidence>
<reference evidence="4" key="1">
    <citation type="submission" date="2020-09" db="EMBL/GenBank/DDBJ databases">
        <title>A novel bacterium of genus Neiella, isolated from South China Sea.</title>
        <authorList>
            <person name="Huang H."/>
            <person name="Mo K."/>
            <person name="Hu Y."/>
        </authorList>
    </citation>
    <scope>NUCLEOTIDE SEQUENCE</scope>
    <source>
        <strain evidence="4">HB171785</strain>
    </source>
</reference>
<feature type="region of interest" description="Disordered" evidence="3">
    <location>
        <begin position="90"/>
        <end position="120"/>
    </location>
</feature>
<proteinExistence type="inferred from homology"/>
<gene>
    <name evidence="4" type="ORF">IC617_07425</name>
</gene>
<evidence type="ECO:0000313" key="4">
    <source>
        <dbReference type="EMBL" id="MBD1389251.1"/>
    </source>
</evidence>
<sequence>MSAEINIEIAYALPQKQTLLSLAVAVETTVEEAIRQSGVLDMHPEIDFDKVNKVGIWSRACKLSSPLKEGDRIEIYRALIADPKEVRKRRAAKAKEEGRADKVTGGRVNARRASETAADT</sequence>